<name>A0AAD8FB71_BIOPF</name>
<dbReference type="Proteomes" id="UP001233172">
    <property type="component" value="Unassembled WGS sequence"/>
</dbReference>
<feature type="region of interest" description="Disordered" evidence="1">
    <location>
        <begin position="15"/>
        <end position="35"/>
    </location>
</feature>
<sequence>RACADHVLAEGTTVGAVRNAGGRGTPGRVHDQRSGWTMEQCSSRVGSQMICASRAGRGGARRHGRKTRPAIGVFAAGGRTVASKWPDSLQEVIS</sequence>
<evidence type="ECO:0000313" key="3">
    <source>
        <dbReference type="Proteomes" id="UP001233172"/>
    </source>
</evidence>
<reference evidence="2" key="1">
    <citation type="journal article" date="2023" name="PLoS Negl. Trop. Dis.">
        <title>A genome sequence for Biomphalaria pfeifferi, the major vector snail for the human-infecting parasite Schistosoma mansoni.</title>
        <authorList>
            <person name="Bu L."/>
            <person name="Lu L."/>
            <person name="Laidemitt M.R."/>
            <person name="Zhang S.M."/>
            <person name="Mutuku M."/>
            <person name="Mkoji G."/>
            <person name="Steinauer M."/>
            <person name="Loker E.S."/>
        </authorList>
    </citation>
    <scope>NUCLEOTIDE SEQUENCE</scope>
    <source>
        <strain evidence="2">KasaAsao</strain>
    </source>
</reference>
<comment type="caution">
    <text evidence="2">The sequence shown here is derived from an EMBL/GenBank/DDBJ whole genome shotgun (WGS) entry which is preliminary data.</text>
</comment>
<evidence type="ECO:0000313" key="2">
    <source>
        <dbReference type="EMBL" id="KAK0057980.1"/>
    </source>
</evidence>
<accession>A0AAD8FB71</accession>
<organism evidence="2 3">
    <name type="scientific">Biomphalaria pfeifferi</name>
    <name type="common">Bloodfluke planorb</name>
    <name type="synonym">Freshwater snail</name>
    <dbReference type="NCBI Taxonomy" id="112525"/>
    <lineage>
        <taxon>Eukaryota</taxon>
        <taxon>Metazoa</taxon>
        <taxon>Spiralia</taxon>
        <taxon>Lophotrochozoa</taxon>
        <taxon>Mollusca</taxon>
        <taxon>Gastropoda</taxon>
        <taxon>Heterobranchia</taxon>
        <taxon>Euthyneura</taxon>
        <taxon>Panpulmonata</taxon>
        <taxon>Hygrophila</taxon>
        <taxon>Lymnaeoidea</taxon>
        <taxon>Planorbidae</taxon>
        <taxon>Biomphalaria</taxon>
    </lineage>
</organism>
<proteinExistence type="predicted"/>
<feature type="non-terminal residue" evidence="2">
    <location>
        <position position="1"/>
    </location>
</feature>
<evidence type="ECO:0000256" key="1">
    <source>
        <dbReference type="SAM" id="MobiDB-lite"/>
    </source>
</evidence>
<dbReference type="AlphaFoldDB" id="A0AAD8FB71"/>
<protein>
    <submittedName>
        <fullName evidence="2">Uncharacterized protein</fullName>
    </submittedName>
</protein>
<dbReference type="EMBL" id="JASAOG010000051">
    <property type="protein sequence ID" value="KAK0057980.1"/>
    <property type="molecule type" value="Genomic_DNA"/>
</dbReference>
<gene>
    <name evidence="2" type="ORF">Bpfe_012633</name>
</gene>
<keyword evidence="3" id="KW-1185">Reference proteome</keyword>
<reference evidence="2" key="2">
    <citation type="submission" date="2023-04" db="EMBL/GenBank/DDBJ databases">
        <authorList>
            <person name="Bu L."/>
            <person name="Lu L."/>
            <person name="Laidemitt M.R."/>
            <person name="Zhang S.M."/>
            <person name="Mutuku M."/>
            <person name="Mkoji G."/>
            <person name="Steinauer M."/>
            <person name="Loker E.S."/>
        </authorList>
    </citation>
    <scope>NUCLEOTIDE SEQUENCE</scope>
    <source>
        <strain evidence="2">KasaAsao</strain>
        <tissue evidence="2">Whole Snail</tissue>
    </source>
</reference>